<dbReference type="InterPro" id="IPR038765">
    <property type="entry name" value="Papain-like_cys_pep_sf"/>
</dbReference>
<dbReference type="AlphaFoldDB" id="A0A318JBP8"/>
<comment type="similarity">
    <text evidence="1 2">Belongs to the arylamine N-acetyltransferase family.</text>
</comment>
<accession>A0A318JBP8</accession>
<name>A0A318JBP8_9BURK</name>
<dbReference type="PANTHER" id="PTHR11786">
    <property type="entry name" value="N-HYDROXYARYLAMINE O-ACETYLTRANSFERASE"/>
    <property type="match status" value="1"/>
</dbReference>
<dbReference type="Gene3D" id="2.40.128.150">
    <property type="entry name" value="Cysteine proteinases"/>
    <property type="match status" value="1"/>
</dbReference>
<keyword evidence="4" id="KW-1185">Reference proteome</keyword>
<proteinExistence type="inferred from homology"/>
<evidence type="ECO:0000313" key="3">
    <source>
        <dbReference type="EMBL" id="PXX45016.1"/>
    </source>
</evidence>
<dbReference type="Proteomes" id="UP000247792">
    <property type="component" value="Unassembled WGS sequence"/>
</dbReference>
<dbReference type="GO" id="GO:0016407">
    <property type="term" value="F:acetyltransferase activity"/>
    <property type="evidence" value="ECO:0007669"/>
    <property type="project" value="InterPro"/>
</dbReference>
<evidence type="ECO:0000256" key="1">
    <source>
        <dbReference type="ARBA" id="ARBA00006547"/>
    </source>
</evidence>
<sequence length="267" mass="30132">MLNETQVDAYLHRLTYQGPRRADLQTLTALHQAHLQRIAFENLDISLGKKLDLSTDALLDKLLRQGRGGFCYELNQAFALLLETLGFGVSRLSACVHNGKDYGPDFDHMLLLVSVDGQDYLADVGFGDCFRTPLRLGGEGVLELGLRYYLAVDDEQHYVLMQTRDDSVGHAQYRFSARAHPISDFFEMCEYQQTSPASHFTQKSICSIATAKGRISISNNKCIITDEQGRHVHSIHNADEYRALLLEHFAMHLPVDTDISKLLARHH</sequence>
<dbReference type="OrthoDB" id="7181050at2"/>
<organism evidence="3 4">
    <name type="scientific">Undibacterium pigrum</name>
    <dbReference type="NCBI Taxonomy" id="401470"/>
    <lineage>
        <taxon>Bacteria</taxon>
        <taxon>Pseudomonadati</taxon>
        <taxon>Pseudomonadota</taxon>
        <taxon>Betaproteobacteria</taxon>
        <taxon>Burkholderiales</taxon>
        <taxon>Oxalobacteraceae</taxon>
        <taxon>Undibacterium</taxon>
    </lineage>
</organism>
<dbReference type="PANTHER" id="PTHR11786:SF0">
    <property type="entry name" value="ARYLAMINE N-ACETYLTRANSFERASE 4-RELATED"/>
    <property type="match status" value="1"/>
</dbReference>
<dbReference type="RefSeq" id="WP_110254496.1">
    <property type="nucleotide sequence ID" value="NZ_QJKB01000002.1"/>
</dbReference>
<dbReference type="PRINTS" id="PR01543">
    <property type="entry name" value="ANATRNSFRASE"/>
</dbReference>
<gene>
    <name evidence="3" type="ORF">DFR42_102228</name>
</gene>
<dbReference type="EMBL" id="QJKB01000002">
    <property type="protein sequence ID" value="PXX45016.1"/>
    <property type="molecule type" value="Genomic_DNA"/>
</dbReference>
<dbReference type="InterPro" id="IPR001447">
    <property type="entry name" value="Arylamine_N-AcTrfase"/>
</dbReference>
<dbReference type="SUPFAM" id="SSF54001">
    <property type="entry name" value="Cysteine proteinases"/>
    <property type="match status" value="1"/>
</dbReference>
<dbReference type="Gene3D" id="3.30.2140.10">
    <property type="entry name" value="Arylamine N-acetyltransferase"/>
    <property type="match status" value="1"/>
</dbReference>
<comment type="caution">
    <text evidence="3">The sequence shown here is derived from an EMBL/GenBank/DDBJ whole genome shotgun (WGS) entry which is preliminary data.</text>
</comment>
<protein>
    <submittedName>
        <fullName evidence="3">N-hydroxyarylamine O-acetyltransferase</fullName>
    </submittedName>
</protein>
<reference evidence="3 4" key="1">
    <citation type="submission" date="2018-05" db="EMBL/GenBank/DDBJ databases">
        <title>Genomic Encyclopedia of Type Strains, Phase IV (KMG-IV): sequencing the most valuable type-strain genomes for metagenomic binning, comparative biology and taxonomic classification.</title>
        <authorList>
            <person name="Goeker M."/>
        </authorList>
    </citation>
    <scope>NUCLEOTIDE SEQUENCE [LARGE SCALE GENOMIC DNA]</scope>
    <source>
        <strain evidence="3 4">DSM 19792</strain>
    </source>
</reference>
<keyword evidence="3" id="KW-0808">Transferase</keyword>
<evidence type="ECO:0000313" key="4">
    <source>
        <dbReference type="Proteomes" id="UP000247792"/>
    </source>
</evidence>
<dbReference type="Pfam" id="PF00797">
    <property type="entry name" value="Acetyltransf_2"/>
    <property type="match status" value="1"/>
</dbReference>
<evidence type="ECO:0000256" key="2">
    <source>
        <dbReference type="RuleBase" id="RU003452"/>
    </source>
</evidence>